<dbReference type="EMBL" id="CADCWG010000053">
    <property type="protein sequence ID" value="CAA9540896.1"/>
    <property type="molecule type" value="Genomic_DNA"/>
</dbReference>
<evidence type="ECO:0008006" key="4">
    <source>
        <dbReference type="Google" id="ProtNLM"/>
    </source>
</evidence>
<reference evidence="3" key="1">
    <citation type="submission" date="2020-02" db="EMBL/GenBank/DDBJ databases">
        <authorList>
            <person name="Meier V. D."/>
        </authorList>
    </citation>
    <scope>NUCLEOTIDE SEQUENCE</scope>
    <source>
        <strain evidence="3">AVDCRST_MAG49</strain>
    </source>
</reference>
<proteinExistence type="inferred from homology"/>
<feature type="compositionally biased region" description="Basic and acidic residues" evidence="2">
    <location>
        <begin position="1"/>
        <end position="19"/>
    </location>
</feature>
<dbReference type="Pfam" id="PF03780">
    <property type="entry name" value="Asp23"/>
    <property type="match status" value="1"/>
</dbReference>
<gene>
    <name evidence="3" type="ORF">AVDCRST_MAG49-853</name>
</gene>
<dbReference type="InterPro" id="IPR005531">
    <property type="entry name" value="Asp23"/>
</dbReference>
<accession>A0A6J4U4Y8</accession>
<name>A0A6J4U4Y8_9BACT</name>
<evidence type="ECO:0000313" key="3">
    <source>
        <dbReference type="EMBL" id="CAA9540896.1"/>
    </source>
</evidence>
<dbReference type="AlphaFoldDB" id="A0A6J4U4Y8"/>
<comment type="similarity">
    <text evidence="1">Belongs to the asp23 family.</text>
</comment>
<feature type="region of interest" description="Disordered" evidence="2">
    <location>
        <begin position="1"/>
        <end position="50"/>
    </location>
</feature>
<protein>
    <recommendedName>
        <fullName evidence="4">Alkaline shock protein 23</fullName>
    </recommendedName>
</protein>
<dbReference type="PANTHER" id="PTHR34297:SF3">
    <property type="entry name" value="ALKALINE SHOCK PROTEIN 23"/>
    <property type="match status" value="1"/>
</dbReference>
<dbReference type="PANTHER" id="PTHR34297">
    <property type="entry name" value="HYPOTHETICAL CYTOSOLIC PROTEIN-RELATED"/>
    <property type="match status" value="1"/>
</dbReference>
<sequence>MSGERARDGSPLGHDRQEDEASGGATDVTEGSEPIAIPRGAPVVEPRSGGVRGTVRVAPAVLIELIELTVRDVSGVVGFQPRRRVERILPRYGHTSERRGEPGTGTYEEGGVRVRLAGDQIDVDVSIVIQPDANIVELSRAIRREVGAAAGRMLGMTVTDVNVYVASIEPAPDPAGH</sequence>
<evidence type="ECO:0000256" key="1">
    <source>
        <dbReference type="ARBA" id="ARBA00005721"/>
    </source>
</evidence>
<organism evidence="3">
    <name type="scientific">uncultured Thermomicrobiales bacterium</name>
    <dbReference type="NCBI Taxonomy" id="1645740"/>
    <lineage>
        <taxon>Bacteria</taxon>
        <taxon>Pseudomonadati</taxon>
        <taxon>Thermomicrobiota</taxon>
        <taxon>Thermomicrobia</taxon>
        <taxon>Thermomicrobiales</taxon>
        <taxon>environmental samples</taxon>
    </lineage>
</organism>
<evidence type="ECO:0000256" key="2">
    <source>
        <dbReference type="SAM" id="MobiDB-lite"/>
    </source>
</evidence>